<evidence type="ECO:0000313" key="2">
    <source>
        <dbReference type="EMBL" id="MCG3566947.1"/>
    </source>
</evidence>
<evidence type="ECO:0000259" key="1">
    <source>
        <dbReference type="Pfam" id="PF01844"/>
    </source>
</evidence>
<comment type="caution">
    <text evidence="2">The sequence shown here is derived from an EMBL/GenBank/DDBJ whole genome shotgun (WGS) entry which is preliminary data.</text>
</comment>
<proteinExistence type="predicted"/>
<keyword evidence="2" id="KW-0255">Endonuclease</keyword>
<keyword evidence="2" id="KW-0378">Hydrolase</keyword>
<dbReference type="Pfam" id="PF01844">
    <property type="entry name" value="HNH"/>
    <property type="match status" value="1"/>
</dbReference>
<dbReference type="EMBL" id="JAHBAJ020000042">
    <property type="protein sequence ID" value="MCG3566947.1"/>
    <property type="molecule type" value="Genomic_DNA"/>
</dbReference>
<organism evidence="2 3">
    <name type="scientific">Sesame phyllody phytoplasma</name>
    <dbReference type="NCBI Taxonomy" id="420408"/>
    <lineage>
        <taxon>Bacteria</taxon>
        <taxon>Bacillati</taxon>
        <taxon>Mycoplasmatota</taxon>
        <taxon>Mollicutes</taxon>
        <taxon>Acholeplasmatales</taxon>
        <taxon>Acholeplasmataceae</taxon>
        <taxon>Candidatus Phytoplasma</taxon>
        <taxon>16SrII (Peanut WB group)</taxon>
    </lineage>
</organism>
<accession>A0ABS9M440</accession>
<protein>
    <submittedName>
        <fullName evidence="2">HNH endonuclease</fullName>
    </submittedName>
</protein>
<evidence type="ECO:0000313" key="3">
    <source>
        <dbReference type="Proteomes" id="UP001196848"/>
    </source>
</evidence>
<dbReference type="GO" id="GO:0004519">
    <property type="term" value="F:endonuclease activity"/>
    <property type="evidence" value="ECO:0007669"/>
    <property type="project" value="UniProtKB-KW"/>
</dbReference>
<keyword evidence="2" id="KW-0540">Nuclease</keyword>
<reference evidence="2" key="1">
    <citation type="submission" date="2022-02" db="EMBL/GenBank/DDBJ databases">
        <title>Draft genome sequence of Candidatus Phytoplasma australasia strain SS02 associated with sesame phyllody disease.</title>
        <authorList>
            <person name="Ranebennur H."/>
            <person name="Kirdat K."/>
            <person name="Tiwarekar B."/>
            <person name="Rawat K."/>
            <person name="Chelam C."/>
            <person name="Solanke A."/>
            <person name="Yadav R."/>
            <person name="Singh K."/>
            <person name="Yadav A."/>
            <person name="Rao G.P."/>
        </authorList>
    </citation>
    <scope>NUCLEOTIDE SEQUENCE [LARGE SCALE GENOMIC DNA]</scope>
    <source>
        <strain evidence="2">SS02</strain>
    </source>
</reference>
<keyword evidence="3" id="KW-1185">Reference proteome</keyword>
<feature type="non-terminal residue" evidence="2">
    <location>
        <position position="1"/>
    </location>
</feature>
<feature type="non-terminal residue" evidence="2">
    <location>
        <position position="139"/>
    </location>
</feature>
<dbReference type="InterPro" id="IPR002711">
    <property type="entry name" value="HNH"/>
</dbReference>
<name>A0ABS9M440_9MOLU</name>
<dbReference type="Proteomes" id="UP001196848">
    <property type="component" value="Unassembled WGS sequence"/>
</dbReference>
<feature type="domain" description="HNH" evidence="1">
    <location>
        <begin position="92"/>
        <end position="136"/>
    </location>
</feature>
<gene>
    <name evidence="2" type="ORF">KHD59_002435</name>
</gene>
<dbReference type="RefSeq" id="WP_213680524.1">
    <property type="nucleotide sequence ID" value="NZ_JAHBAJ020000042.1"/>
</dbReference>
<sequence>HLSYLAEYSCLKTLARKRKTSIARVRKKCKIGSTWGISYYNKGETQYEPWDVYSWGKIIKLRNYKGNPDITINKNIFQARTHLTDRLKAEHCEYCDKTTQLQIHHIGTVRNARHQSIMNKRTKVLCKDCHRKVTNQQLH</sequence>